<evidence type="ECO:0000256" key="1">
    <source>
        <dbReference type="SAM" id="Phobius"/>
    </source>
</evidence>
<sequence length="161" mass="18082">MAYANADERQGGNGCVHWHGDMMDTRTYSDTGQDLYVRVDAIVLAQYAKKSNGSFGKKRKLEVSLISGLLFLLLLSLACWLVMRKRKGRRSQDKFPFNVTTTPSYWEDSPARTDIDESRINSDLPFFELSTIAKATNNFSFNNKLGTGGFGSVYKVSSCLR</sequence>
<dbReference type="STRING" id="106549.A0A540KZT0"/>
<feature type="transmembrane region" description="Helical" evidence="1">
    <location>
        <begin position="63"/>
        <end position="83"/>
    </location>
</feature>
<organism evidence="3 4">
    <name type="scientific">Malus baccata</name>
    <name type="common">Siberian crab apple</name>
    <name type="synonym">Pyrus baccata</name>
    <dbReference type="NCBI Taxonomy" id="106549"/>
    <lineage>
        <taxon>Eukaryota</taxon>
        <taxon>Viridiplantae</taxon>
        <taxon>Streptophyta</taxon>
        <taxon>Embryophyta</taxon>
        <taxon>Tracheophyta</taxon>
        <taxon>Spermatophyta</taxon>
        <taxon>Magnoliopsida</taxon>
        <taxon>eudicotyledons</taxon>
        <taxon>Gunneridae</taxon>
        <taxon>Pentapetalae</taxon>
        <taxon>rosids</taxon>
        <taxon>fabids</taxon>
        <taxon>Rosales</taxon>
        <taxon>Rosaceae</taxon>
        <taxon>Amygdaloideae</taxon>
        <taxon>Maleae</taxon>
        <taxon>Malus</taxon>
    </lineage>
</organism>
<keyword evidence="4" id="KW-1185">Reference proteome</keyword>
<evidence type="ECO:0000313" key="4">
    <source>
        <dbReference type="Proteomes" id="UP000315295"/>
    </source>
</evidence>
<keyword evidence="1" id="KW-0812">Transmembrane</keyword>
<gene>
    <name evidence="3" type="ORF">C1H46_034707</name>
</gene>
<dbReference type="EMBL" id="VIEB01000842">
    <property type="protein sequence ID" value="TQD79734.1"/>
    <property type="molecule type" value="Genomic_DNA"/>
</dbReference>
<dbReference type="AlphaFoldDB" id="A0A540KZT0"/>
<evidence type="ECO:0000313" key="3">
    <source>
        <dbReference type="EMBL" id="TQD79734.1"/>
    </source>
</evidence>
<dbReference type="Pfam" id="PF08276">
    <property type="entry name" value="PAN_2"/>
    <property type="match status" value="1"/>
</dbReference>
<feature type="domain" description="Apple" evidence="2">
    <location>
        <begin position="2"/>
        <end position="25"/>
    </location>
</feature>
<comment type="caution">
    <text evidence="3">The sequence shown here is derived from an EMBL/GenBank/DDBJ whole genome shotgun (WGS) entry which is preliminary data.</text>
</comment>
<proteinExistence type="predicted"/>
<accession>A0A540KZT0</accession>
<dbReference type="SUPFAM" id="SSF56112">
    <property type="entry name" value="Protein kinase-like (PK-like)"/>
    <property type="match status" value="1"/>
</dbReference>
<dbReference type="InterPro" id="IPR011009">
    <property type="entry name" value="Kinase-like_dom_sf"/>
</dbReference>
<protein>
    <recommendedName>
        <fullName evidence="2">Apple domain-containing protein</fullName>
    </recommendedName>
</protein>
<name>A0A540KZT0_MALBA</name>
<evidence type="ECO:0000259" key="2">
    <source>
        <dbReference type="Pfam" id="PF08276"/>
    </source>
</evidence>
<dbReference type="PANTHER" id="PTHR32444">
    <property type="entry name" value="BULB-TYPE LECTIN DOMAIN-CONTAINING PROTEIN"/>
    <property type="match status" value="1"/>
</dbReference>
<dbReference type="PANTHER" id="PTHR32444:SF63">
    <property type="entry name" value="G-TYPE LECTIN S-RECEPTOR-LIKE SERINE_THREONINE-PROTEIN KINASE RKS1"/>
    <property type="match status" value="1"/>
</dbReference>
<keyword evidence="1" id="KW-1133">Transmembrane helix</keyword>
<keyword evidence="1" id="KW-0472">Membrane</keyword>
<dbReference type="InterPro" id="IPR003609">
    <property type="entry name" value="Pan_app"/>
</dbReference>
<reference evidence="3 4" key="1">
    <citation type="journal article" date="2019" name="G3 (Bethesda)">
        <title>Sequencing of a Wild Apple (Malus baccata) Genome Unravels the Differences Between Cultivated and Wild Apple Species Regarding Disease Resistance and Cold Tolerance.</title>
        <authorList>
            <person name="Chen X."/>
        </authorList>
    </citation>
    <scope>NUCLEOTIDE SEQUENCE [LARGE SCALE GENOMIC DNA]</scope>
    <source>
        <strain evidence="4">cv. Shandingzi</strain>
        <tissue evidence="3">Leaves</tissue>
    </source>
</reference>
<dbReference type="Gene3D" id="3.30.200.20">
    <property type="entry name" value="Phosphorylase Kinase, domain 1"/>
    <property type="match status" value="1"/>
</dbReference>
<dbReference type="Proteomes" id="UP000315295">
    <property type="component" value="Unassembled WGS sequence"/>
</dbReference>